<evidence type="ECO:0000313" key="4">
    <source>
        <dbReference type="Proteomes" id="UP001189429"/>
    </source>
</evidence>
<organism evidence="3 4">
    <name type="scientific">Prorocentrum cordatum</name>
    <dbReference type="NCBI Taxonomy" id="2364126"/>
    <lineage>
        <taxon>Eukaryota</taxon>
        <taxon>Sar</taxon>
        <taxon>Alveolata</taxon>
        <taxon>Dinophyceae</taxon>
        <taxon>Prorocentrales</taxon>
        <taxon>Prorocentraceae</taxon>
        <taxon>Prorocentrum</taxon>
    </lineage>
</organism>
<dbReference type="EMBL" id="CAUYUJ010020012">
    <property type="protein sequence ID" value="CAK0895261.1"/>
    <property type="molecule type" value="Genomic_DNA"/>
</dbReference>
<proteinExistence type="predicted"/>
<name>A0ABN9X761_9DINO</name>
<keyword evidence="2" id="KW-0812">Transmembrane</keyword>
<feature type="compositionally biased region" description="Low complexity" evidence="1">
    <location>
        <begin position="9"/>
        <end position="20"/>
    </location>
</feature>
<feature type="non-terminal residue" evidence="3">
    <location>
        <position position="1"/>
    </location>
</feature>
<feature type="region of interest" description="Disordered" evidence="1">
    <location>
        <begin position="1"/>
        <end position="107"/>
    </location>
</feature>
<reference evidence="3" key="1">
    <citation type="submission" date="2023-10" db="EMBL/GenBank/DDBJ databases">
        <authorList>
            <person name="Chen Y."/>
            <person name="Shah S."/>
            <person name="Dougan E. K."/>
            <person name="Thang M."/>
            <person name="Chan C."/>
        </authorList>
    </citation>
    <scope>NUCLEOTIDE SEQUENCE [LARGE SCALE GENOMIC DNA]</scope>
</reference>
<keyword evidence="2" id="KW-0472">Membrane</keyword>
<feature type="transmembrane region" description="Helical" evidence="2">
    <location>
        <begin position="125"/>
        <end position="146"/>
    </location>
</feature>
<keyword evidence="2" id="KW-1133">Transmembrane helix</keyword>
<feature type="compositionally biased region" description="Basic and acidic residues" evidence="1">
    <location>
        <begin position="82"/>
        <end position="98"/>
    </location>
</feature>
<dbReference type="Proteomes" id="UP001189429">
    <property type="component" value="Unassembled WGS sequence"/>
</dbReference>
<evidence type="ECO:0000256" key="1">
    <source>
        <dbReference type="SAM" id="MobiDB-lite"/>
    </source>
</evidence>
<keyword evidence="4" id="KW-1185">Reference proteome</keyword>
<evidence type="ECO:0000256" key="2">
    <source>
        <dbReference type="SAM" id="Phobius"/>
    </source>
</evidence>
<evidence type="ECO:0000313" key="3">
    <source>
        <dbReference type="EMBL" id="CAK0895261.1"/>
    </source>
</evidence>
<feature type="transmembrane region" description="Helical" evidence="2">
    <location>
        <begin position="204"/>
        <end position="224"/>
    </location>
</feature>
<accession>A0ABN9X761</accession>
<sequence>ATSAQYHTQAQAPAASQAPPHLRKGRASPRVNTMSMSTYGAAGQECRKSAEKGKARKAMPAAPIFLENPDGTITEAIPSSSKEARPKADRRSLERGSDGDSDGSASQRAEDRAAVDFLYIRHERVMLLLLVTSLLLEVLYNVVYVMRMLDGSSVAELVAMYGFRISTRSAEVLFWVVFALQLVFSLLYYAAAGAAVWTKHPRQYRTFANCALVSIVVLLLLAYVDKFNLIIFFLHLLSYIYAGFMQGLSANLLLLPQDAV</sequence>
<comment type="caution">
    <text evidence="3">The sequence shown here is derived from an EMBL/GenBank/DDBJ whole genome shotgun (WGS) entry which is preliminary data.</text>
</comment>
<feature type="transmembrane region" description="Helical" evidence="2">
    <location>
        <begin position="172"/>
        <end position="197"/>
    </location>
</feature>
<protein>
    <submittedName>
        <fullName evidence="3">Uncharacterized protein</fullName>
    </submittedName>
</protein>
<feature type="transmembrane region" description="Helical" evidence="2">
    <location>
        <begin position="230"/>
        <end position="255"/>
    </location>
</feature>
<gene>
    <name evidence="3" type="ORF">PCOR1329_LOCUS74051</name>
</gene>